<dbReference type="EMBL" id="MCBR01015204">
    <property type="protein sequence ID" value="RKF61905.1"/>
    <property type="molecule type" value="Genomic_DNA"/>
</dbReference>
<gene>
    <name evidence="1" type="ORF">GcC1_152021</name>
</gene>
<dbReference type="Proteomes" id="UP000285405">
    <property type="component" value="Unassembled WGS sequence"/>
</dbReference>
<evidence type="ECO:0000313" key="2">
    <source>
        <dbReference type="Proteomes" id="UP000285405"/>
    </source>
</evidence>
<evidence type="ECO:0000313" key="1">
    <source>
        <dbReference type="EMBL" id="RKF61905.1"/>
    </source>
</evidence>
<organism evidence="1 2">
    <name type="scientific">Golovinomyces cichoracearum</name>
    <dbReference type="NCBI Taxonomy" id="62708"/>
    <lineage>
        <taxon>Eukaryota</taxon>
        <taxon>Fungi</taxon>
        <taxon>Dikarya</taxon>
        <taxon>Ascomycota</taxon>
        <taxon>Pezizomycotina</taxon>
        <taxon>Leotiomycetes</taxon>
        <taxon>Erysiphales</taxon>
        <taxon>Erysiphaceae</taxon>
        <taxon>Golovinomyces</taxon>
    </lineage>
</organism>
<reference evidence="1 2" key="1">
    <citation type="journal article" date="2018" name="BMC Genomics">
        <title>Comparative genome analyses reveal sequence features reflecting distinct modes of host-adaptation between dicot and monocot powdery mildew.</title>
        <authorList>
            <person name="Wu Y."/>
            <person name="Ma X."/>
            <person name="Pan Z."/>
            <person name="Kale S.D."/>
            <person name="Song Y."/>
            <person name="King H."/>
            <person name="Zhang Q."/>
            <person name="Presley C."/>
            <person name="Deng X."/>
            <person name="Wei C.I."/>
            <person name="Xiao S."/>
        </authorList>
    </citation>
    <scope>NUCLEOTIDE SEQUENCE [LARGE SCALE GENOMIC DNA]</scope>
    <source>
        <strain evidence="1">UCSC1</strain>
    </source>
</reference>
<accession>A0A420HWT3</accession>
<name>A0A420HWT3_9PEZI</name>
<proteinExistence type="predicted"/>
<comment type="caution">
    <text evidence="1">The sequence shown here is derived from an EMBL/GenBank/DDBJ whole genome shotgun (WGS) entry which is preliminary data.</text>
</comment>
<protein>
    <submittedName>
        <fullName evidence="1">Uncharacterized protein</fullName>
    </submittedName>
</protein>
<sequence>MSEEKERIIQTRTKKLRQGTVMQVRTNRLHRRIIQRLG</sequence>
<dbReference type="AlphaFoldDB" id="A0A420HWT3"/>